<dbReference type="PANTHER" id="PTHR47534">
    <property type="entry name" value="YALI0E05731P"/>
    <property type="match status" value="1"/>
</dbReference>
<sequence length="336" mass="36602">MVKSSDIKHANAALKSSPSAAGLTAVVVGGTNGIGRAFLDQLASLTTSPKIYIVGRTLPQLESIITTLQKLNPDGTYVPVEGGDLTLLSNVRKATQTITAQEQSKIDLLFMSPGYLTFAGRDESPEGLDRLTSIRFYARMRFILDLLPLLQNAPSPRVVAVLAGGIEGPIFPDDLELKDPKNYSFRNAAAVGSTYTTLFLEQLQQRHPKISFVHTFPGIVRTNVFNSENLGAVFKFFFNWLIMPTVGRFIALSPEEAGARHLFAATSSMYAAADDKSAANVVVGSNGVQHSGVYTLNEKMDAVHNDKVLQPYREQGVDARIWEHTTAEFERVLGGQ</sequence>
<dbReference type="Gene3D" id="3.40.50.720">
    <property type="entry name" value="NAD(P)-binding Rossmann-like Domain"/>
    <property type="match status" value="1"/>
</dbReference>
<evidence type="ECO:0000313" key="2">
    <source>
        <dbReference type="EMBL" id="KAK3938327.1"/>
    </source>
</evidence>
<dbReference type="GO" id="GO:0016491">
    <property type="term" value="F:oxidoreductase activity"/>
    <property type="evidence" value="ECO:0007669"/>
    <property type="project" value="UniProtKB-KW"/>
</dbReference>
<protein>
    <submittedName>
        <fullName evidence="2">Uncharacterized protein</fullName>
    </submittedName>
</protein>
<comment type="caution">
    <text evidence="2">The sequence shown here is derived from an EMBL/GenBank/DDBJ whole genome shotgun (WGS) entry which is preliminary data.</text>
</comment>
<dbReference type="InterPro" id="IPR002347">
    <property type="entry name" value="SDR_fam"/>
</dbReference>
<gene>
    <name evidence="2" type="ORF">QBC46DRAFT_168137</name>
</gene>
<proteinExistence type="predicted"/>
<keyword evidence="3" id="KW-1185">Reference proteome</keyword>
<dbReference type="AlphaFoldDB" id="A0AAN6S243"/>
<reference evidence="3" key="1">
    <citation type="journal article" date="2023" name="Mol. Phylogenet. Evol.">
        <title>Genome-scale phylogeny and comparative genomics of the fungal order Sordariales.</title>
        <authorList>
            <person name="Hensen N."/>
            <person name="Bonometti L."/>
            <person name="Westerberg I."/>
            <person name="Brannstrom I.O."/>
            <person name="Guillou S."/>
            <person name="Cros-Aarteil S."/>
            <person name="Calhoun S."/>
            <person name="Haridas S."/>
            <person name="Kuo A."/>
            <person name="Mondo S."/>
            <person name="Pangilinan J."/>
            <person name="Riley R."/>
            <person name="LaButti K."/>
            <person name="Andreopoulos B."/>
            <person name="Lipzen A."/>
            <person name="Chen C."/>
            <person name="Yan M."/>
            <person name="Daum C."/>
            <person name="Ng V."/>
            <person name="Clum A."/>
            <person name="Steindorff A."/>
            <person name="Ohm R.A."/>
            <person name="Martin F."/>
            <person name="Silar P."/>
            <person name="Natvig D.O."/>
            <person name="Lalanne C."/>
            <person name="Gautier V."/>
            <person name="Ament-Velasquez S.L."/>
            <person name="Kruys A."/>
            <person name="Hutchinson M.I."/>
            <person name="Powell A.J."/>
            <person name="Barry K."/>
            <person name="Miller A.N."/>
            <person name="Grigoriev I.V."/>
            <person name="Debuchy R."/>
            <person name="Gladieux P."/>
            <person name="Hiltunen Thoren M."/>
            <person name="Johannesson H."/>
        </authorList>
    </citation>
    <scope>NUCLEOTIDE SEQUENCE [LARGE SCALE GENOMIC DNA]</scope>
    <source>
        <strain evidence="3">CBS 340.73</strain>
    </source>
</reference>
<name>A0AAN6S243_9PEZI</name>
<dbReference type="EMBL" id="MU853832">
    <property type="protein sequence ID" value="KAK3938327.1"/>
    <property type="molecule type" value="Genomic_DNA"/>
</dbReference>
<organism evidence="2 3">
    <name type="scientific">Diplogelasinospora grovesii</name>
    <dbReference type="NCBI Taxonomy" id="303347"/>
    <lineage>
        <taxon>Eukaryota</taxon>
        <taxon>Fungi</taxon>
        <taxon>Dikarya</taxon>
        <taxon>Ascomycota</taxon>
        <taxon>Pezizomycotina</taxon>
        <taxon>Sordariomycetes</taxon>
        <taxon>Sordariomycetidae</taxon>
        <taxon>Sordariales</taxon>
        <taxon>Diplogelasinosporaceae</taxon>
        <taxon>Diplogelasinospora</taxon>
    </lineage>
</organism>
<evidence type="ECO:0000313" key="3">
    <source>
        <dbReference type="Proteomes" id="UP001303473"/>
    </source>
</evidence>
<dbReference type="Proteomes" id="UP001303473">
    <property type="component" value="Unassembled WGS sequence"/>
</dbReference>
<dbReference type="InterPro" id="IPR052228">
    <property type="entry name" value="Sec_Metab_Biosynth_Oxidored"/>
</dbReference>
<evidence type="ECO:0000256" key="1">
    <source>
        <dbReference type="ARBA" id="ARBA00023002"/>
    </source>
</evidence>
<dbReference type="InterPro" id="IPR036291">
    <property type="entry name" value="NAD(P)-bd_dom_sf"/>
</dbReference>
<dbReference type="PANTHER" id="PTHR47534:SF3">
    <property type="entry name" value="ALCOHOL DEHYDROGENASE-LIKE C-TERMINAL DOMAIN-CONTAINING PROTEIN"/>
    <property type="match status" value="1"/>
</dbReference>
<keyword evidence="1" id="KW-0560">Oxidoreductase</keyword>
<accession>A0AAN6S243</accession>
<dbReference type="SUPFAM" id="SSF51735">
    <property type="entry name" value="NAD(P)-binding Rossmann-fold domains"/>
    <property type="match status" value="1"/>
</dbReference>
<dbReference type="Pfam" id="PF00106">
    <property type="entry name" value="adh_short"/>
    <property type="match status" value="1"/>
</dbReference>